<dbReference type="Gene3D" id="3.40.50.720">
    <property type="entry name" value="NAD(P)-binding Rossmann-like Domain"/>
    <property type="match status" value="1"/>
</dbReference>
<dbReference type="InterPro" id="IPR002347">
    <property type="entry name" value="SDR_fam"/>
</dbReference>
<dbReference type="InterPro" id="IPR036291">
    <property type="entry name" value="NAD(P)-bd_dom_sf"/>
</dbReference>
<dbReference type="EMBL" id="QZAF01000309">
    <property type="protein sequence ID" value="THV68598.1"/>
    <property type="molecule type" value="Genomic_DNA"/>
</dbReference>
<dbReference type="PRINTS" id="PR00081">
    <property type="entry name" value="GDHRDH"/>
</dbReference>
<evidence type="ECO:0008006" key="3">
    <source>
        <dbReference type="Google" id="ProtNLM"/>
    </source>
</evidence>
<sequence length="165" mass="17961">MRILITGSSDGLGLLTARLLSPTHQIVLHARNPTRATHASQSCPRAHATVIGDLSTLAGIRAFALEADKHGPYDCIMHNAGLYLGPVDPGWVKTKMGGENAMDDLDAAVETFGMVCTGEGEAGRKEVGHWYQKREREFREEARDVETQEKLLKILEGISGVKVPE</sequence>
<dbReference type="Proteomes" id="UP000304951">
    <property type="component" value="Unassembled WGS sequence"/>
</dbReference>
<accession>A0A4S8SDM6</accession>
<reference evidence="1 2" key="1">
    <citation type="submission" date="2018-10" db="EMBL/GenBank/DDBJ databases">
        <title>Fifty Aureobasidium pullulans genomes reveal a recombining polyextremotolerant generalist.</title>
        <authorList>
            <person name="Gostincar C."/>
            <person name="Turk M."/>
            <person name="Zajc J."/>
            <person name="Gunde-Cimerman N."/>
        </authorList>
    </citation>
    <scope>NUCLEOTIDE SEQUENCE [LARGE SCALE GENOMIC DNA]</scope>
    <source>
        <strain evidence="1 2">EXF-11900</strain>
    </source>
</reference>
<gene>
    <name evidence="1" type="ORF">D6D28_06556</name>
</gene>
<proteinExistence type="predicted"/>
<dbReference type="AlphaFoldDB" id="A0A4S8SDM6"/>
<name>A0A4S8SDM6_AURPU</name>
<evidence type="ECO:0000313" key="1">
    <source>
        <dbReference type="EMBL" id="THV68598.1"/>
    </source>
</evidence>
<dbReference type="SUPFAM" id="SSF51735">
    <property type="entry name" value="NAD(P)-binding Rossmann-fold domains"/>
    <property type="match status" value="1"/>
</dbReference>
<comment type="caution">
    <text evidence="1">The sequence shown here is derived from an EMBL/GenBank/DDBJ whole genome shotgun (WGS) entry which is preliminary data.</text>
</comment>
<dbReference type="Pfam" id="PF00106">
    <property type="entry name" value="adh_short"/>
    <property type="match status" value="1"/>
</dbReference>
<evidence type="ECO:0000313" key="2">
    <source>
        <dbReference type="Proteomes" id="UP000304951"/>
    </source>
</evidence>
<organism evidence="1 2">
    <name type="scientific">Aureobasidium pullulans</name>
    <name type="common">Black yeast</name>
    <name type="synonym">Pullularia pullulans</name>
    <dbReference type="NCBI Taxonomy" id="5580"/>
    <lineage>
        <taxon>Eukaryota</taxon>
        <taxon>Fungi</taxon>
        <taxon>Dikarya</taxon>
        <taxon>Ascomycota</taxon>
        <taxon>Pezizomycotina</taxon>
        <taxon>Dothideomycetes</taxon>
        <taxon>Dothideomycetidae</taxon>
        <taxon>Dothideales</taxon>
        <taxon>Saccotheciaceae</taxon>
        <taxon>Aureobasidium</taxon>
    </lineage>
</organism>
<protein>
    <recommendedName>
        <fullName evidence="3">NAD(P)-binding protein</fullName>
    </recommendedName>
</protein>